<evidence type="ECO:0000313" key="2">
    <source>
        <dbReference type="Proteomes" id="UP000077315"/>
    </source>
</evidence>
<protein>
    <recommendedName>
        <fullName evidence="3">Integrase catalytic domain-containing protein</fullName>
    </recommendedName>
</protein>
<proteinExistence type="predicted"/>
<dbReference type="OrthoDB" id="2206780at2759"/>
<dbReference type="VEuPathDB" id="FungiDB:PHYBLDRAFT_189632"/>
<evidence type="ECO:0008006" key="3">
    <source>
        <dbReference type="Google" id="ProtNLM"/>
    </source>
</evidence>
<reference evidence="2" key="1">
    <citation type="submission" date="2015-06" db="EMBL/GenBank/DDBJ databases">
        <title>Expansion of signal transduction pathways in fungi by whole-genome duplication.</title>
        <authorList>
            <consortium name="DOE Joint Genome Institute"/>
            <person name="Corrochano L.M."/>
            <person name="Kuo A."/>
            <person name="Marcet-Houben M."/>
            <person name="Polaino S."/>
            <person name="Salamov A."/>
            <person name="Villalobos J.M."/>
            <person name="Alvarez M.I."/>
            <person name="Avalos J."/>
            <person name="Benito E.P."/>
            <person name="Benoit I."/>
            <person name="Burger G."/>
            <person name="Camino L.P."/>
            <person name="Canovas D."/>
            <person name="Cerda-Olmedo E."/>
            <person name="Cheng J.-F."/>
            <person name="Dominguez A."/>
            <person name="Elias M."/>
            <person name="Eslava A.P."/>
            <person name="Glaser F."/>
            <person name="Grimwood J."/>
            <person name="Gutierrez G."/>
            <person name="Heitman J."/>
            <person name="Henrissat B."/>
            <person name="Iturriaga E.A."/>
            <person name="Lang B.F."/>
            <person name="Lavin J.L."/>
            <person name="Lee S."/>
            <person name="Li W."/>
            <person name="Lindquist E."/>
            <person name="Lopez-Garcia S."/>
            <person name="Luque E.M."/>
            <person name="Marcos A.T."/>
            <person name="Martin J."/>
            <person name="McCluskey K."/>
            <person name="Medina H.R."/>
            <person name="Miralles-Duran A."/>
            <person name="Miyazaki A."/>
            <person name="Munoz-Torres E."/>
            <person name="Oguiza J.A."/>
            <person name="Ohm R."/>
            <person name="Olmedo M."/>
            <person name="Orejas M."/>
            <person name="Ortiz-Castellanos L."/>
            <person name="Pisabarro A.G."/>
            <person name="Rodriguez-Romero J."/>
            <person name="Ruiz-Herrera J."/>
            <person name="Ruiz-Vazquez R."/>
            <person name="Sanz C."/>
            <person name="Schackwitz W."/>
            <person name="Schmutz J."/>
            <person name="Shahriari M."/>
            <person name="Shelest E."/>
            <person name="Silva-Franco F."/>
            <person name="Soanes D."/>
            <person name="Syed K."/>
            <person name="Tagua V.G."/>
            <person name="Talbot N.J."/>
            <person name="Thon M."/>
            <person name="De vries R.P."/>
            <person name="Wiebenga A."/>
            <person name="Yadav J.S."/>
            <person name="Braun E.L."/>
            <person name="Baker S."/>
            <person name="Garre V."/>
            <person name="Horwitz B."/>
            <person name="Torres-Martinez S."/>
            <person name="Idnurm A."/>
            <person name="Herrera-Estrella A."/>
            <person name="Gabaldon T."/>
            <person name="Grigoriev I.V."/>
        </authorList>
    </citation>
    <scope>NUCLEOTIDE SEQUENCE [LARGE SCALE GENOMIC DNA]</scope>
    <source>
        <strain evidence="2">NRRL 1555(-)</strain>
    </source>
</reference>
<dbReference type="EMBL" id="KV441020">
    <property type="protein sequence ID" value="OAD65088.1"/>
    <property type="molecule type" value="Genomic_DNA"/>
</dbReference>
<dbReference type="STRING" id="763407.A0A167J3V3"/>
<keyword evidence="2" id="KW-1185">Reference proteome</keyword>
<dbReference type="AlphaFoldDB" id="A0A167J3V3"/>
<sequence length="139" mass="15831">MFYQSQPEQRSNKQPDYKQEYDTRAANVLSGDQTSPNFQGKLILLEKGRVRWVITAALPRFDSNKIAHVLTLKVVLLYVVLKRFLTDNGTDFVSEAMRILLFVTFAINTAEQTLTGKLPFEIMFARRANLPATGDFNLS</sequence>
<evidence type="ECO:0000313" key="1">
    <source>
        <dbReference type="EMBL" id="OAD65088.1"/>
    </source>
</evidence>
<name>A0A167J3V3_PHYB8</name>
<gene>
    <name evidence="1" type="ORF">PHYBLDRAFT_189632</name>
</gene>
<dbReference type="RefSeq" id="XP_018283128.1">
    <property type="nucleotide sequence ID" value="XM_018439693.1"/>
</dbReference>
<accession>A0A167J3V3</accession>
<organism evidence="1 2">
    <name type="scientific">Phycomyces blakesleeanus (strain ATCC 8743b / DSM 1359 / FGSC 10004 / NBRC 33097 / NRRL 1555)</name>
    <dbReference type="NCBI Taxonomy" id="763407"/>
    <lineage>
        <taxon>Eukaryota</taxon>
        <taxon>Fungi</taxon>
        <taxon>Fungi incertae sedis</taxon>
        <taxon>Mucoromycota</taxon>
        <taxon>Mucoromycotina</taxon>
        <taxon>Mucoromycetes</taxon>
        <taxon>Mucorales</taxon>
        <taxon>Phycomycetaceae</taxon>
        <taxon>Phycomyces</taxon>
    </lineage>
</organism>
<dbReference type="GeneID" id="29000599"/>
<dbReference type="InParanoid" id="A0A167J3V3"/>
<dbReference type="Proteomes" id="UP000077315">
    <property type="component" value="Unassembled WGS sequence"/>
</dbReference>